<accession>A0A1U7NQP6</accession>
<dbReference type="GO" id="GO:0004674">
    <property type="term" value="F:protein serine/threonine kinase activity"/>
    <property type="evidence" value="ECO:0007669"/>
    <property type="project" value="TreeGrafter"/>
</dbReference>
<dbReference type="STRING" id="1862672.BO225_00560"/>
<evidence type="ECO:0000259" key="2">
    <source>
        <dbReference type="PROSITE" id="PS50011"/>
    </source>
</evidence>
<dbReference type="OrthoDB" id="9788659at2"/>
<dbReference type="SMART" id="SM00220">
    <property type="entry name" value="S_TKc"/>
    <property type="match status" value="1"/>
</dbReference>
<evidence type="ECO:0000313" key="3">
    <source>
        <dbReference type="EMBL" id="OLU47957.1"/>
    </source>
</evidence>
<name>A0A1U7NQP6_9FIRM</name>
<feature type="domain" description="Protein kinase" evidence="2">
    <location>
        <begin position="4"/>
        <end position="279"/>
    </location>
</feature>
<dbReference type="Proteomes" id="UP000186705">
    <property type="component" value="Unassembled WGS sequence"/>
</dbReference>
<organism evidence="3 4">
    <name type="scientific">Dubosiella newyorkensis</name>
    <dbReference type="NCBI Taxonomy" id="1862672"/>
    <lineage>
        <taxon>Bacteria</taxon>
        <taxon>Bacillati</taxon>
        <taxon>Bacillota</taxon>
        <taxon>Erysipelotrichia</taxon>
        <taxon>Erysipelotrichales</taxon>
        <taxon>Erysipelotrichaceae</taxon>
        <taxon>Dubosiella</taxon>
    </lineage>
</organism>
<dbReference type="Pfam" id="PF00069">
    <property type="entry name" value="Pkinase"/>
    <property type="match status" value="1"/>
</dbReference>
<dbReference type="InterPro" id="IPR011009">
    <property type="entry name" value="Kinase-like_dom_sf"/>
</dbReference>
<keyword evidence="1" id="KW-0812">Transmembrane</keyword>
<proteinExistence type="predicted"/>
<dbReference type="PANTHER" id="PTHR44167:SF24">
    <property type="entry name" value="SERINE_THREONINE-PROTEIN KINASE CHK2"/>
    <property type="match status" value="1"/>
</dbReference>
<dbReference type="GO" id="GO:0005737">
    <property type="term" value="C:cytoplasm"/>
    <property type="evidence" value="ECO:0007669"/>
    <property type="project" value="TreeGrafter"/>
</dbReference>
<keyword evidence="1" id="KW-0472">Membrane</keyword>
<keyword evidence="4" id="KW-1185">Reference proteome</keyword>
<dbReference type="SUPFAM" id="SSF56112">
    <property type="entry name" value="Protein kinase-like (PK-like)"/>
    <property type="match status" value="1"/>
</dbReference>
<gene>
    <name evidence="3" type="ORF">BO225_00560</name>
</gene>
<dbReference type="GO" id="GO:0005524">
    <property type="term" value="F:ATP binding"/>
    <property type="evidence" value="ECO:0007669"/>
    <property type="project" value="InterPro"/>
</dbReference>
<dbReference type="AlphaFoldDB" id="A0A1U7NQP6"/>
<evidence type="ECO:0000256" key="1">
    <source>
        <dbReference type="SAM" id="Phobius"/>
    </source>
</evidence>
<comment type="caution">
    <text evidence="3">The sequence shown here is derived from an EMBL/GenBank/DDBJ whole genome shotgun (WGS) entry which is preliminary data.</text>
</comment>
<dbReference type="RefSeq" id="WP_076340359.1">
    <property type="nucleotide sequence ID" value="NZ_CAPDDE010000014.1"/>
</dbReference>
<feature type="transmembrane region" description="Helical" evidence="1">
    <location>
        <begin position="210"/>
        <end position="226"/>
    </location>
</feature>
<dbReference type="GeneID" id="78274447"/>
<evidence type="ECO:0000313" key="4">
    <source>
        <dbReference type="Proteomes" id="UP000186705"/>
    </source>
</evidence>
<reference evidence="3 4" key="1">
    <citation type="submission" date="2016-11" db="EMBL/GenBank/DDBJ databases">
        <title>Description of two novel members of the family Erysipelotrichaceae: Ileibacterium lipovorans gen. nov., sp. nov. and Dubosiella newyorkensis, gen. nov., sp. nov.</title>
        <authorList>
            <person name="Cox L.M."/>
            <person name="Sohn J."/>
            <person name="Tyrrell K.L."/>
            <person name="Citron D.M."/>
            <person name="Lawson P.A."/>
            <person name="Patel N.B."/>
            <person name="Iizumi T."/>
            <person name="Perez-Perez G.I."/>
            <person name="Goldstein E.J."/>
            <person name="Blaser M.J."/>
        </authorList>
    </citation>
    <scope>NUCLEOTIDE SEQUENCE [LARGE SCALE GENOMIC DNA]</scope>
    <source>
        <strain evidence="3 4">NYU-BL-A4</strain>
    </source>
</reference>
<dbReference type="PROSITE" id="PS50011">
    <property type="entry name" value="PROTEIN_KINASE_DOM"/>
    <property type="match status" value="1"/>
</dbReference>
<keyword evidence="1" id="KW-1133">Transmembrane helix</keyword>
<dbReference type="Gene3D" id="1.10.510.10">
    <property type="entry name" value="Transferase(Phosphotransferase) domain 1"/>
    <property type="match status" value="1"/>
</dbReference>
<protein>
    <recommendedName>
        <fullName evidence="2">Protein kinase domain-containing protein</fullName>
    </recommendedName>
</protein>
<dbReference type="EMBL" id="MPKA01000021">
    <property type="protein sequence ID" value="OLU47957.1"/>
    <property type="molecule type" value="Genomic_DNA"/>
</dbReference>
<sequence>MNRYKTKEIVCFTNFSKVEIVEDEKTGNELIKKTMLKTEDPVLRHQYLQEIEILSRLRGVYYPHLIDVIEEQNTLAIIEEKIEGQSLETWLEKNPAYKTRIRFLLELLDAIDSFHQTGYLYIDWKPSNVLVLNGSPVLIDFNGCIPSKTSSIYVFSQELPSQSKALKSIKDDLAYASPLFYQIVQRSWIKKQFTSTNAIRKRYKQRRNKIKILALFLLLSVLFFGLCQFQPRNLIDQYIAQGRPLYHWIEEGKLERSLLEEKEQNYFTNEVIRTKDPLLCRYWLEKIDTHSIDAQNVLFLKWQAGKDEDFEPSELFLLLKELGQEDDLIRLIEICIEHQIVLSIDQQKELAQKIEVHDRAIKRYIQLILLYASMEKETYLPDAFDRIQTMDEEGRELIDLCDQLQLFTSEFA</sequence>
<dbReference type="PANTHER" id="PTHR44167">
    <property type="entry name" value="OVARIAN-SPECIFIC SERINE/THREONINE-PROTEIN KINASE LOK-RELATED"/>
    <property type="match status" value="1"/>
</dbReference>
<dbReference type="InterPro" id="IPR000719">
    <property type="entry name" value="Prot_kinase_dom"/>
</dbReference>